<organism evidence="1 2">
    <name type="scientific">Vararia minispora EC-137</name>
    <dbReference type="NCBI Taxonomy" id="1314806"/>
    <lineage>
        <taxon>Eukaryota</taxon>
        <taxon>Fungi</taxon>
        <taxon>Dikarya</taxon>
        <taxon>Basidiomycota</taxon>
        <taxon>Agaricomycotina</taxon>
        <taxon>Agaricomycetes</taxon>
        <taxon>Russulales</taxon>
        <taxon>Lachnocladiaceae</taxon>
        <taxon>Vararia</taxon>
    </lineage>
</organism>
<accession>A0ACB8QQI0</accession>
<keyword evidence="2" id="KW-1185">Reference proteome</keyword>
<dbReference type="EMBL" id="MU273512">
    <property type="protein sequence ID" value="KAI0033758.1"/>
    <property type="molecule type" value="Genomic_DNA"/>
</dbReference>
<gene>
    <name evidence="1" type="ORF">K488DRAFT_77657</name>
</gene>
<sequence>MCGGPEWKREIVPDHKFDFIDVREFKDDSFGMQMKYLWLYVLVLKSFLVYVSDIFTAVTMLTTNSWSNQIFNNCPEVDGCVAIPFTVGKWLFVGCIIFSFLLLAYESRKAKKIIASRDISYAFTNVMANNYYSLRSYPHFCFFDHISQSTKRSDDFAFFIFFTFKSWKRLLLADAPRQVINALTLYSIYLSKRSDTRPWWNLAKYFDGNTLVTSALTVSTAFTVLICAGSMLLLFIAGVLYIPLLCHIKGNLKAIDKRIAEIIKRRNKQRMARAASLARKEAAGDFSHLKNKKGEFTQQPLPQPTLPNVSLDDDDFKDNMSIRSREPSPSNFTGDYYTDSKSAIVDYPTMPAYNLPYSRHQDPNNVYAHYNPSAPSIQDDYLDEYGSTVQLATGAAYGHQADSSYQPGYGHQIDPSHQSQGYVADAYDVYSGHGGENVEHGNSSLHPQYAQSLGICSPVRWCLFTGSPSDATYTSLWG</sequence>
<protein>
    <submittedName>
        <fullName evidence="1">Uncharacterized protein</fullName>
    </submittedName>
</protein>
<comment type="caution">
    <text evidence="1">The sequence shown here is derived from an EMBL/GenBank/DDBJ whole genome shotgun (WGS) entry which is preliminary data.</text>
</comment>
<name>A0ACB8QQI0_9AGAM</name>
<dbReference type="Proteomes" id="UP000814128">
    <property type="component" value="Unassembled WGS sequence"/>
</dbReference>
<reference evidence="1" key="2">
    <citation type="journal article" date="2022" name="New Phytol.">
        <title>Evolutionary transition to the ectomycorrhizal habit in the genomes of a hyperdiverse lineage of mushroom-forming fungi.</title>
        <authorList>
            <person name="Looney B."/>
            <person name="Miyauchi S."/>
            <person name="Morin E."/>
            <person name="Drula E."/>
            <person name="Courty P.E."/>
            <person name="Kohler A."/>
            <person name="Kuo A."/>
            <person name="LaButti K."/>
            <person name="Pangilinan J."/>
            <person name="Lipzen A."/>
            <person name="Riley R."/>
            <person name="Andreopoulos W."/>
            <person name="He G."/>
            <person name="Johnson J."/>
            <person name="Nolan M."/>
            <person name="Tritt A."/>
            <person name="Barry K.W."/>
            <person name="Grigoriev I.V."/>
            <person name="Nagy L.G."/>
            <person name="Hibbett D."/>
            <person name="Henrissat B."/>
            <person name="Matheny P.B."/>
            <person name="Labbe J."/>
            <person name="Martin F.M."/>
        </authorList>
    </citation>
    <scope>NUCLEOTIDE SEQUENCE</scope>
    <source>
        <strain evidence="1">EC-137</strain>
    </source>
</reference>
<evidence type="ECO:0000313" key="2">
    <source>
        <dbReference type="Proteomes" id="UP000814128"/>
    </source>
</evidence>
<reference evidence="1" key="1">
    <citation type="submission" date="2021-02" db="EMBL/GenBank/DDBJ databases">
        <authorList>
            <consortium name="DOE Joint Genome Institute"/>
            <person name="Ahrendt S."/>
            <person name="Looney B.P."/>
            <person name="Miyauchi S."/>
            <person name="Morin E."/>
            <person name="Drula E."/>
            <person name="Courty P.E."/>
            <person name="Chicoki N."/>
            <person name="Fauchery L."/>
            <person name="Kohler A."/>
            <person name="Kuo A."/>
            <person name="Labutti K."/>
            <person name="Pangilinan J."/>
            <person name="Lipzen A."/>
            <person name="Riley R."/>
            <person name="Andreopoulos W."/>
            <person name="He G."/>
            <person name="Johnson J."/>
            <person name="Barry K.W."/>
            <person name="Grigoriev I.V."/>
            <person name="Nagy L."/>
            <person name="Hibbett D."/>
            <person name="Henrissat B."/>
            <person name="Matheny P.B."/>
            <person name="Labbe J."/>
            <person name="Martin F."/>
        </authorList>
    </citation>
    <scope>NUCLEOTIDE SEQUENCE</scope>
    <source>
        <strain evidence="1">EC-137</strain>
    </source>
</reference>
<proteinExistence type="predicted"/>
<evidence type="ECO:0000313" key="1">
    <source>
        <dbReference type="EMBL" id="KAI0033758.1"/>
    </source>
</evidence>